<dbReference type="PANTHER" id="PTHR24223:SF448">
    <property type="entry name" value="FI20146P1-RELATED"/>
    <property type="match status" value="1"/>
</dbReference>
<keyword evidence="7" id="KW-1133">Transmembrane helix</keyword>
<dbReference type="GO" id="GO:0016887">
    <property type="term" value="F:ATP hydrolysis activity"/>
    <property type="evidence" value="ECO:0007669"/>
    <property type="project" value="InterPro"/>
</dbReference>
<keyword evidence="3" id="KW-0812">Transmembrane</keyword>
<keyword evidence="5" id="KW-0547">Nucleotide-binding</keyword>
<dbReference type="FunFam" id="3.40.50.300:FF:000163">
    <property type="entry name" value="Multidrug resistance-associated protein member 4"/>
    <property type="match status" value="1"/>
</dbReference>
<dbReference type="CDD" id="cd03250">
    <property type="entry name" value="ABCC_MRP_domain1"/>
    <property type="match status" value="1"/>
</dbReference>
<evidence type="ECO:0000256" key="7">
    <source>
        <dbReference type="ARBA" id="ARBA00022989"/>
    </source>
</evidence>
<dbReference type="OrthoDB" id="6500128at2759"/>
<reference evidence="9" key="1">
    <citation type="journal article" date="2013" name="Genome Biol.">
        <title>Draft genome of the mountain pine beetle, Dendroctonus ponderosae Hopkins, a major forest pest.</title>
        <authorList>
            <person name="Keeling C.I."/>
            <person name="Yuen M.M."/>
            <person name="Liao N.Y."/>
            <person name="Docking T.R."/>
            <person name="Chan S.K."/>
            <person name="Taylor G.A."/>
            <person name="Palmquist D.L."/>
            <person name="Jackman S.D."/>
            <person name="Nguyen A."/>
            <person name="Li M."/>
            <person name="Henderson H."/>
            <person name="Janes J.K."/>
            <person name="Zhao Y."/>
            <person name="Pandoh P."/>
            <person name="Moore R."/>
            <person name="Sperling F.A."/>
            <person name="Huber D.P."/>
            <person name="Birol I."/>
            <person name="Jones S.J."/>
            <person name="Bohlmann J."/>
        </authorList>
    </citation>
    <scope>NUCLEOTIDE SEQUENCE</scope>
</reference>
<dbReference type="Gene3D" id="1.20.1560.10">
    <property type="entry name" value="ABC transporter type 1, transmembrane domain"/>
    <property type="match status" value="2"/>
</dbReference>
<comment type="subcellular location">
    <subcellularLocation>
        <location evidence="1">Membrane</location>
        <topology evidence="1">Multi-pass membrane protein</topology>
    </subcellularLocation>
</comment>
<dbReference type="FunFam" id="1.20.1560.10:FF:000014">
    <property type="entry name" value="Multidrug resistance-associated protein member 4"/>
    <property type="match status" value="1"/>
</dbReference>
<dbReference type="InterPro" id="IPR036640">
    <property type="entry name" value="ABC1_TM_sf"/>
</dbReference>
<dbReference type="EMBL" id="KB740948">
    <property type="protein sequence ID" value="ENN77431.1"/>
    <property type="molecule type" value="Genomic_DNA"/>
</dbReference>
<dbReference type="FunFam" id="1.20.1560.10:FF:000026">
    <property type="entry name" value="Multidrug resistance-associated protein lethal(2)03659"/>
    <property type="match status" value="1"/>
</dbReference>
<dbReference type="SUPFAM" id="SSF90123">
    <property type="entry name" value="ABC transporter transmembrane region"/>
    <property type="match status" value="2"/>
</dbReference>
<dbReference type="Gene3D" id="3.40.50.300">
    <property type="entry name" value="P-loop containing nucleotide triphosphate hydrolases"/>
    <property type="match status" value="2"/>
</dbReference>
<evidence type="ECO:0000256" key="2">
    <source>
        <dbReference type="ARBA" id="ARBA00022448"/>
    </source>
</evidence>
<dbReference type="CDD" id="cd03244">
    <property type="entry name" value="ABCC_MRP_domain2"/>
    <property type="match status" value="1"/>
</dbReference>
<accession>N6U9W2</accession>
<dbReference type="PROSITE" id="PS50893">
    <property type="entry name" value="ABC_TRANSPORTER_2"/>
    <property type="match status" value="2"/>
</dbReference>
<dbReference type="InterPro" id="IPR003439">
    <property type="entry name" value="ABC_transporter-like_ATP-bd"/>
</dbReference>
<evidence type="ECO:0000313" key="9">
    <source>
        <dbReference type="EMBL" id="ENN77431.1"/>
    </source>
</evidence>
<dbReference type="PROSITE" id="PS50929">
    <property type="entry name" value="ABC_TM1F"/>
    <property type="match status" value="2"/>
</dbReference>
<dbReference type="InterPro" id="IPR017871">
    <property type="entry name" value="ABC_transporter-like_CS"/>
</dbReference>
<evidence type="ECO:0000256" key="1">
    <source>
        <dbReference type="ARBA" id="ARBA00004141"/>
    </source>
</evidence>
<evidence type="ECO:0000256" key="8">
    <source>
        <dbReference type="ARBA" id="ARBA00023136"/>
    </source>
</evidence>
<dbReference type="InterPro" id="IPR027417">
    <property type="entry name" value="P-loop_NTPase"/>
</dbReference>
<dbReference type="PROSITE" id="PS00211">
    <property type="entry name" value="ABC_TRANSPORTER_1"/>
    <property type="match status" value="2"/>
</dbReference>
<protein>
    <submittedName>
        <fullName evidence="9">Uncharacterized protein</fullName>
    </submittedName>
</protein>
<keyword evidence="8" id="KW-0472">Membrane</keyword>
<dbReference type="GO" id="GO:0005524">
    <property type="term" value="F:ATP binding"/>
    <property type="evidence" value="ECO:0007669"/>
    <property type="project" value="UniProtKB-KW"/>
</dbReference>
<evidence type="ECO:0000256" key="3">
    <source>
        <dbReference type="ARBA" id="ARBA00022692"/>
    </source>
</evidence>
<dbReference type="Pfam" id="PF00664">
    <property type="entry name" value="ABC_membrane"/>
    <property type="match status" value="3"/>
</dbReference>
<sequence length="1360" mass="154389">MDDSASDEFKNKPEHPSWGLPIFYKGWIKDYNEDDLCKPLREHESHKLGDKLEEEWKLERLNHTEPLLLRALWRMFRKDILLYGLILFVQEFVLGLSQPLALGKLMNYYSPSHTTVTLQEAYFYAGILIFTSFLSVVVAHSYMLACHHLGMKMRIACCSLIYRKTLKLSKTALVETTIGQMINLLSNDVARFDNCIRYLHYLWIAPLETVLIMYLLYYNVGFTSLSGFLLIVVFMPLQMILGKLASKFRLRTAVKTDERVRNMSEIISGVQVIKMYNWEKYFTGLIGIIRNLEIRQIRLASYIRALHVSFSKFITRTSIFLCILAYTLTGNRPNAEFVYVVQSFYNIIKTAMTNNFPQAVSDVAETLVSIKRIEMFLMFHEVKTPQVKYSQKKIIHSTPLLNAASKKSSGIYLYDVSAKWNSFMQENTLAGINFNVGPKQLVAVVGSVGSGKTSLLHVVMKELAMTKGIRDIVGNISYASQEPWLFAGTIRQNILFGETYVRNRYDQVIRVCALERDLDILPYGDKSMIGDRGVTLSGGQRARINLARAVYKEADIYLLDDPLSAVDTHVGKKLFDECISGTLPSQLRSYYFEPVGNVLIIFDTGVRLIQLPFSHDRFLKNKCTVLVTHQLQYLKHVSRIYVMENGRIAANGNYQEIQNSDGEYAKMFKAQLEEEDEASTEGVPKPHYHCEPVEEEPTEIKESRATGSIAGKVYKAYFKAAGGWFSAALVLILFVVTQMASSAADYFIKFWVNLEQTQNYNKVITIGIKEVEKTSLDAFFNTNVCFYIYTSIIVSVIVVTIVRSITFYQFCMLASVRMHNTMFERITNATMRFFNTNCSGRVLNRFSKDMGAIDEKLPYVLIDTIQVWKPLIIKQNVIALNVLAVNVVIATVDPWILIPTFVIASDCVPQNQQEHQANGGHKYSNFRFFPLLKSFKCLQFPARSPVFSHINASLQGLTTIRAFGAQEILRKEFDNYQDIHSSAFYMFLCCNQTFGFWLDFHCIIYAALVTLSFFFIGNETYGGNVGLAITQAMSLTGMFQWGMRQWSELENHMTSVERVVEYTDIEQEAIGNEMAPLKTWPEHGQLEFKSVYLRYATNEPYVLNNLSFRIKPKEKVGIVGRTGAGKSSIMTALFRLADVEGKIIIDGICTKDIPLKTMRSKISIIPQEPIIFAGTLRSNLDPFGKYEDEVIWNALEEVELKEVVSELKGGLESKVSEGGSNFSLGQRQLICLARAIVRNNKILVLDEATANVDPKTDALIQSTIRRKFADCTVLTIAHRLITIMDSDKVLVMDGGEAIEFDYPHILLQNPHGVFYGLVKEAGKAGAEQLAKIARQVNFPIRAWGISKISGNVFAFRVNYC</sequence>
<keyword evidence="6" id="KW-0067">ATP-binding</keyword>
<dbReference type="GO" id="GO:0140359">
    <property type="term" value="F:ABC-type transporter activity"/>
    <property type="evidence" value="ECO:0007669"/>
    <property type="project" value="InterPro"/>
</dbReference>
<dbReference type="InterPro" id="IPR050173">
    <property type="entry name" value="ABC_transporter_C-like"/>
</dbReference>
<keyword evidence="4" id="KW-0677">Repeat</keyword>
<dbReference type="PANTHER" id="PTHR24223">
    <property type="entry name" value="ATP-BINDING CASSETTE SUB-FAMILY C"/>
    <property type="match status" value="1"/>
</dbReference>
<evidence type="ECO:0000256" key="6">
    <source>
        <dbReference type="ARBA" id="ARBA00022840"/>
    </source>
</evidence>
<gene>
    <name evidence="9" type="ORF">YQE_06255</name>
</gene>
<dbReference type="OMA" id="THATHRM"/>
<dbReference type="FunFam" id="3.40.50.300:FF:000973">
    <property type="entry name" value="Multidrug resistance-associated protein 4"/>
    <property type="match status" value="1"/>
</dbReference>
<dbReference type="Pfam" id="PF00005">
    <property type="entry name" value="ABC_tran"/>
    <property type="match status" value="2"/>
</dbReference>
<dbReference type="InterPro" id="IPR003593">
    <property type="entry name" value="AAA+_ATPase"/>
</dbReference>
<dbReference type="InterPro" id="IPR011527">
    <property type="entry name" value="ABC1_TM_dom"/>
</dbReference>
<proteinExistence type="predicted"/>
<dbReference type="SMART" id="SM00382">
    <property type="entry name" value="AAA"/>
    <property type="match status" value="2"/>
</dbReference>
<dbReference type="GO" id="GO:0016020">
    <property type="term" value="C:membrane"/>
    <property type="evidence" value="ECO:0007669"/>
    <property type="project" value="UniProtKB-SubCell"/>
</dbReference>
<dbReference type="SUPFAM" id="SSF52540">
    <property type="entry name" value="P-loop containing nucleoside triphosphate hydrolases"/>
    <property type="match status" value="3"/>
</dbReference>
<evidence type="ECO:0000256" key="5">
    <source>
        <dbReference type="ARBA" id="ARBA00022741"/>
    </source>
</evidence>
<keyword evidence="2" id="KW-0813">Transport</keyword>
<organism evidence="9">
    <name type="scientific">Dendroctonus ponderosae</name>
    <name type="common">Mountain pine beetle</name>
    <dbReference type="NCBI Taxonomy" id="77166"/>
    <lineage>
        <taxon>Eukaryota</taxon>
        <taxon>Metazoa</taxon>
        <taxon>Ecdysozoa</taxon>
        <taxon>Arthropoda</taxon>
        <taxon>Hexapoda</taxon>
        <taxon>Insecta</taxon>
        <taxon>Pterygota</taxon>
        <taxon>Neoptera</taxon>
        <taxon>Endopterygota</taxon>
        <taxon>Coleoptera</taxon>
        <taxon>Polyphaga</taxon>
        <taxon>Cucujiformia</taxon>
        <taxon>Curculionidae</taxon>
        <taxon>Scolytinae</taxon>
        <taxon>Dendroctonus</taxon>
    </lineage>
</organism>
<dbReference type="HOGENOM" id="CLU_000604_27_1_1"/>
<evidence type="ECO:0000256" key="4">
    <source>
        <dbReference type="ARBA" id="ARBA00022737"/>
    </source>
</evidence>
<name>N6U9W2_DENPD</name>
<feature type="non-terminal residue" evidence="9">
    <location>
        <position position="1"/>
    </location>
</feature>